<gene>
    <name evidence="3" type="ORF">RMCC_0643</name>
</gene>
<accession>A0A117I8S9</accession>
<dbReference type="InterPro" id="IPR034660">
    <property type="entry name" value="DinB/YfiT-like"/>
</dbReference>
<dbReference type="EMBL" id="BCSY01000021">
    <property type="protein sequence ID" value="GAS93677.1"/>
    <property type="molecule type" value="Genomic_DNA"/>
</dbReference>
<evidence type="ECO:0000259" key="1">
    <source>
        <dbReference type="Pfam" id="PF07398"/>
    </source>
</evidence>
<dbReference type="InterPro" id="IPR017517">
    <property type="entry name" value="Maleyloyr_isom"/>
</dbReference>
<reference evidence="4" key="2">
    <citation type="submission" date="2016-02" db="EMBL/GenBank/DDBJ databases">
        <title>Draft genome sequence of five rapidly growing Mycobacterium species.</title>
        <authorList>
            <person name="Katahira K."/>
            <person name="Gotou Y."/>
            <person name="Iida K."/>
            <person name="Ogura Y."/>
            <person name="Hayashi T."/>
        </authorList>
    </citation>
    <scope>NUCLEOTIDE SEQUENCE [LARGE SCALE GENOMIC DNA]</scope>
    <source>
        <strain evidence="4">JCM15298</strain>
    </source>
</reference>
<name>A0A117I8S9_MYCCR</name>
<dbReference type="Pfam" id="PF11716">
    <property type="entry name" value="MDMPI_N"/>
    <property type="match status" value="1"/>
</dbReference>
<dbReference type="STRING" id="228230.RMCC_0643"/>
<feature type="domain" description="Mycothiol-dependent maleylpyruvate isomerase metal-binding" evidence="2">
    <location>
        <begin position="22"/>
        <end position="126"/>
    </location>
</feature>
<organism evidence="3 4">
    <name type="scientific">Mycolicibacterium canariasense</name>
    <name type="common">Mycobacterium canariasense</name>
    <dbReference type="NCBI Taxonomy" id="228230"/>
    <lineage>
        <taxon>Bacteria</taxon>
        <taxon>Bacillati</taxon>
        <taxon>Actinomycetota</taxon>
        <taxon>Actinomycetes</taxon>
        <taxon>Mycobacteriales</taxon>
        <taxon>Mycobacteriaceae</taxon>
        <taxon>Mycolicibacterium</taxon>
    </lineage>
</organism>
<comment type="caution">
    <text evidence="3">The sequence shown here is derived from an EMBL/GenBank/DDBJ whole genome shotgun (WGS) entry which is preliminary data.</text>
</comment>
<evidence type="ECO:0000313" key="3">
    <source>
        <dbReference type="EMBL" id="GAS93677.1"/>
    </source>
</evidence>
<dbReference type="PANTHER" id="PTHR40758">
    <property type="entry name" value="CONSERVED PROTEIN"/>
    <property type="match status" value="1"/>
</dbReference>
<reference evidence="4" key="1">
    <citation type="journal article" date="2016" name="Genome Announc.">
        <title>Draft Genome Sequences of Five Rapidly Growing Mycobacterium Species, M. thermoresistibile, M. fortuitum subsp. acetamidolyticum, M. canariasense, M. brisbanense, and M. novocastrense.</title>
        <authorList>
            <person name="Katahira K."/>
            <person name="Ogura Y."/>
            <person name="Gotoh Y."/>
            <person name="Hayashi T."/>
        </authorList>
    </citation>
    <scope>NUCLEOTIDE SEQUENCE [LARGE SCALE GENOMIC DNA]</scope>
    <source>
        <strain evidence="4">JCM15298</strain>
    </source>
</reference>
<dbReference type="Pfam" id="PF07398">
    <property type="entry name" value="MDMPI_C"/>
    <property type="match status" value="1"/>
</dbReference>
<dbReference type="NCBIfam" id="TIGR03083">
    <property type="entry name" value="maleylpyruvate isomerase family mycothiol-dependent enzyme"/>
    <property type="match status" value="1"/>
</dbReference>
<dbReference type="GO" id="GO:0005886">
    <property type="term" value="C:plasma membrane"/>
    <property type="evidence" value="ECO:0007669"/>
    <property type="project" value="TreeGrafter"/>
</dbReference>
<dbReference type="Proteomes" id="UP000069443">
    <property type="component" value="Unassembled WGS sequence"/>
</dbReference>
<dbReference type="OrthoDB" id="3671213at2"/>
<dbReference type="AlphaFoldDB" id="A0A117I8S9"/>
<dbReference type="GO" id="GO:0046872">
    <property type="term" value="F:metal ion binding"/>
    <property type="evidence" value="ECO:0007669"/>
    <property type="project" value="InterPro"/>
</dbReference>
<proteinExistence type="predicted"/>
<evidence type="ECO:0000259" key="2">
    <source>
        <dbReference type="Pfam" id="PF11716"/>
    </source>
</evidence>
<feature type="domain" description="MDMPI C-terminal" evidence="1">
    <location>
        <begin position="139"/>
        <end position="221"/>
    </location>
</feature>
<protein>
    <recommendedName>
        <fullName evidence="5">Mycothiol-dependent maleylpyruvate isomerase metal-binding domain-containing protein</fullName>
    </recommendedName>
</protein>
<evidence type="ECO:0008006" key="5">
    <source>
        <dbReference type="Google" id="ProtNLM"/>
    </source>
</evidence>
<dbReference type="InterPro" id="IPR024344">
    <property type="entry name" value="MDMPI_metal-binding"/>
</dbReference>
<keyword evidence="4" id="KW-1185">Reference proteome</keyword>
<dbReference type="PANTHER" id="PTHR40758:SF1">
    <property type="entry name" value="CONSERVED PROTEIN"/>
    <property type="match status" value="1"/>
</dbReference>
<evidence type="ECO:0000313" key="4">
    <source>
        <dbReference type="Proteomes" id="UP000069443"/>
    </source>
</evidence>
<dbReference type="RefSeq" id="WP_062655072.1">
    <property type="nucleotide sequence ID" value="NZ_BCSY01000021.1"/>
</dbReference>
<sequence>MDNDALLRQLQDDVIAIQGTALAGGTDLDRPVPGCPGWTVTDLLAHLWVIESWTRSILRAREVQPMPEPGPSPVADYVDGVPDYLTAMRAITPDEPCWNFGPPPRAAGWWIRRQAHEHAIHRVDLESAFGTTPAFDPAFAADGVDEIVSMFYPRQVRMERTAPVSEAVRIVTTDTGHSWTLGTGEPVATITADAATLYLGLWKRLDLSATAHIDGDAPAARRTLGLALTP</sequence>
<dbReference type="InterPro" id="IPR010872">
    <property type="entry name" value="MDMPI_C-term_domain"/>
</dbReference>
<dbReference type="SUPFAM" id="SSF109854">
    <property type="entry name" value="DinB/YfiT-like putative metalloenzymes"/>
    <property type="match status" value="1"/>
</dbReference>